<proteinExistence type="predicted"/>
<dbReference type="EMBL" id="JAKNDN010000022">
    <property type="protein sequence ID" value="MCG4960501.1"/>
    <property type="molecule type" value="Genomic_DNA"/>
</dbReference>
<name>A0AAW5C627_9BACT</name>
<gene>
    <name evidence="2" type="ORF">L0P03_11685</name>
</gene>
<reference evidence="2" key="1">
    <citation type="submission" date="2022-01" db="EMBL/GenBank/DDBJ databases">
        <title>Collection of gut derived symbiotic bacterial strains cultured from healthy donors.</title>
        <authorList>
            <person name="Lin H."/>
            <person name="Kohout C."/>
            <person name="Waligurski E."/>
            <person name="Pamer E.G."/>
        </authorList>
    </citation>
    <scope>NUCLEOTIDE SEQUENCE</scope>
    <source>
        <strain evidence="2">DFI.1.149</strain>
    </source>
</reference>
<evidence type="ECO:0000259" key="1">
    <source>
        <dbReference type="Pfam" id="PF20200"/>
    </source>
</evidence>
<dbReference type="AlphaFoldDB" id="A0AAW5C627"/>
<dbReference type="Pfam" id="PF20200">
    <property type="entry name" value="DUF6562"/>
    <property type="match status" value="1"/>
</dbReference>
<accession>A0AAW5C627</accession>
<protein>
    <recommendedName>
        <fullName evidence="1">DUF6562 domain-containing protein</fullName>
    </recommendedName>
</protein>
<dbReference type="InterPro" id="IPR046692">
    <property type="entry name" value="DUF6562"/>
</dbReference>
<comment type="caution">
    <text evidence="2">The sequence shown here is derived from an EMBL/GenBank/DDBJ whole genome shotgun (WGS) entry which is preliminary data.</text>
</comment>
<dbReference type="Proteomes" id="UP001199750">
    <property type="component" value="Unassembled WGS sequence"/>
</dbReference>
<feature type="domain" description="DUF6562" evidence="1">
    <location>
        <begin position="54"/>
        <end position="291"/>
    </location>
</feature>
<evidence type="ECO:0000313" key="2">
    <source>
        <dbReference type="EMBL" id="MCG4960501.1"/>
    </source>
</evidence>
<evidence type="ECO:0000313" key="3">
    <source>
        <dbReference type="Proteomes" id="UP001199750"/>
    </source>
</evidence>
<sequence length="1162" mass="121894">MNKVLLLAGMLAAFTACQKDELPQSGAATSQTISVTVPQGIQTRATGDGDGSMVNRCILEIYRDGALYGERKVSTVTSGKATFSDLRLVAQQTYDFVFWADCADNGVDKYYDTESGLTQISAKEYKGNEERFDAFFLCQKDYKVEASFNETGWVLKRPFGQLNIKTDDLGDIPTELQPDAVSVVFKNLPTSFNALEGVTNEATQEEVTYKANILDAASGKLTVDYLWASEEESATLSDFTMTFLNNDTEICTNDAFTNIPIRRNYRTMVSGNLLTKKGTINVTIDPNFDENSPIEKVVAEVESVSEVAQAIENGATDITVMTAPTTAATVKIPHTLTAEQAAREITITLPETDQQVTLAYTTEQSGQAPKAVNITMPTTDKLIIDLPESTVTLNGTSYTAVEATTAGNTLIVPEGVSIETLTVKGGNVEIFGTVGSIDFQNDASIIKVYAVTDAETFKKAIGMANTGKCEKIVLAGNIALDASRMNLIGTLDLNGKVLTLDNASAAAEVPANASLTITGGTINASQKAGVTQALLLVNKGASLLVENVQIETDAAALSPANGAEGASLIVRNSTVAAATYAVTTNASTPFTCDILLENSTFTGSDPVLVNVPCKLTMNKCTATGSMHGVVVRGGTARITDCDITLEYNDNNYKDIVSYFDQKEWGSGNMITLAAMTIGNKSSNAYQYPTDVALVNTKLNLGGQYGSHFPALYAYANQGEGLGVTLAYDSRCQFAKKPELGSKNIVVNNAYNPWDGVSTEEVTPNAAGEYEVAFPAQLAWVAATVNGGEKFEGKTVKLTSDIDLAGHAWTPIGNGSRLVSVALGNQFKGTFDGNGKTISNLNINTTQGTDYAVGLFGIVNGGMVMNLKLQKVAVDVPTSEMAAAAVGMLTGEGTVSGVEVLSGHVAAKRGNGAIVGRMVKGGTISGCKNYATVTGTGANVGGIVGAAYYTADGQTMTIENCYNYGTVTSTAGVVGGIAGLSAANVSNCTNEADIKGNGADVAGIVAEQQNAGNVTDCTNRGAVVNTSSAYGTGGIVGWVRYNGTTANYPVKNVISVTGNTNYGAVSGGNDAGGIVGTVYNLGKINDNKNFAKTLSSGNFTAGIVGNAQFTEPAVGLENLSNSVEVKNNVSTTPFESITGSCKDLYVYINNKEYVTTENNRNAE</sequence>
<organism evidence="2 3">
    <name type="scientific">Odoribacter splanchnicus</name>
    <dbReference type="NCBI Taxonomy" id="28118"/>
    <lineage>
        <taxon>Bacteria</taxon>
        <taxon>Pseudomonadati</taxon>
        <taxon>Bacteroidota</taxon>
        <taxon>Bacteroidia</taxon>
        <taxon>Bacteroidales</taxon>
        <taxon>Odoribacteraceae</taxon>
        <taxon>Odoribacter</taxon>
    </lineage>
</organism>
<dbReference type="RefSeq" id="WP_217778748.1">
    <property type="nucleotide sequence ID" value="NZ_JAHOOV010000010.1"/>
</dbReference>
<dbReference type="PROSITE" id="PS51257">
    <property type="entry name" value="PROKAR_LIPOPROTEIN"/>
    <property type="match status" value="1"/>
</dbReference>